<dbReference type="SMART" id="SM00564">
    <property type="entry name" value="PQQ"/>
    <property type="match status" value="7"/>
</dbReference>
<proteinExistence type="predicted"/>
<dbReference type="OrthoDB" id="5290752at2"/>
<dbReference type="PANTHER" id="PTHR34512">
    <property type="entry name" value="CELL SURFACE PROTEIN"/>
    <property type="match status" value="1"/>
</dbReference>
<name>A0A1G7XX18_9PROT</name>
<gene>
    <name evidence="2" type="ORF">SAMN05421742_103123</name>
</gene>
<accession>A0A1G7XX18</accession>
<dbReference type="EMBL" id="FNCV01000003">
    <property type="protein sequence ID" value="SDG88613.1"/>
    <property type="molecule type" value="Genomic_DNA"/>
</dbReference>
<dbReference type="PANTHER" id="PTHR34512:SF30">
    <property type="entry name" value="OUTER MEMBRANE PROTEIN ASSEMBLY FACTOR BAMB"/>
    <property type="match status" value="1"/>
</dbReference>
<feature type="domain" description="Pyrrolo-quinoline quinone repeat" evidence="1">
    <location>
        <begin position="130"/>
        <end position="367"/>
    </location>
</feature>
<feature type="domain" description="Pyrrolo-quinoline quinone repeat" evidence="1">
    <location>
        <begin position="384"/>
        <end position="447"/>
    </location>
</feature>
<keyword evidence="3" id="KW-1185">Reference proteome</keyword>
<dbReference type="STRING" id="83401.SAMN05421742_103123"/>
<dbReference type="AlphaFoldDB" id="A0A1G7XX18"/>
<dbReference type="RefSeq" id="WP_092616833.1">
    <property type="nucleotide sequence ID" value="NZ_FNCV01000003.1"/>
</dbReference>
<evidence type="ECO:0000313" key="3">
    <source>
        <dbReference type="Proteomes" id="UP000217076"/>
    </source>
</evidence>
<dbReference type="SUPFAM" id="SSF50998">
    <property type="entry name" value="Quinoprotein alcohol dehydrogenase-like"/>
    <property type="match status" value="2"/>
</dbReference>
<dbReference type="InterPro" id="IPR018391">
    <property type="entry name" value="PQQ_b-propeller_rpt"/>
</dbReference>
<dbReference type="Gene3D" id="2.130.10.10">
    <property type="entry name" value="YVTN repeat-like/Quinoprotein amine dehydrogenase"/>
    <property type="match status" value="1"/>
</dbReference>
<dbReference type="Proteomes" id="UP000217076">
    <property type="component" value="Unassembled WGS sequence"/>
</dbReference>
<dbReference type="InterPro" id="IPR011047">
    <property type="entry name" value="Quinoprotein_ADH-like_sf"/>
</dbReference>
<dbReference type="InterPro" id="IPR015943">
    <property type="entry name" value="WD40/YVTN_repeat-like_dom_sf"/>
</dbReference>
<evidence type="ECO:0000313" key="2">
    <source>
        <dbReference type="EMBL" id="SDG88613.1"/>
    </source>
</evidence>
<protein>
    <submittedName>
        <fullName evidence="2">Outer membrane protein assembly factor BamB, contains PQQ-like beta-propeller repeat</fullName>
    </submittedName>
</protein>
<organism evidence="2 3">
    <name type="scientific">Roseospirillum parvum</name>
    <dbReference type="NCBI Taxonomy" id="83401"/>
    <lineage>
        <taxon>Bacteria</taxon>
        <taxon>Pseudomonadati</taxon>
        <taxon>Pseudomonadota</taxon>
        <taxon>Alphaproteobacteria</taxon>
        <taxon>Rhodospirillales</taxon>
        <taxon>Rhodospirillaceae</taxon>
        <taxon>Roseospirillum</taxon>
    </lineage>
</organism>
<reference evidence="3" key="1">
    <citation type="submission" date="2016-10" db="EMBL/GenBank/DDBJ databases">
        <authorList>
            <person name="Varghese N."/>
            <person name="Submissions S."/>
        </authorList>
    </citation>
    <scope>NUCLEOTIDE SEQUENCE [LARGE SCALE GENOMIC DNA]</scope>
    <source>
        <strain evidence="3">930I</strain>
    </source>
</reference>
<evidence type="ECO:0000259" key="1">
    <source>
        <dbReference type="Pfam" id="PF13360"/>
    </source>
</evidence>
<dbReference type="Pfam" id="PF13360">
    <property type="entry name" value="PQQ_2"/>
    <property type="match status" value="2"/>
</dbReference>
<dbReference type="InterPro" id="IPR002372">
    <property type="entry name" value="PQQ_rpt_dom"/>
</dbReference>
<sequence>MAGLHLSNLRVLPLLALLLLGGCESLGIDDWLGGDEAPPLPGKRISVLAHEQQLNPAASADEPILLPPPEPNGTWPQAGGLAHHAMHHMVLPDQLHEAWSRDIGEGSGKRERLLAQPVVADGRVFAIDAEAVVSAYDTASGERLWEVDLPDEYEEDGAVLGGGLAYENGRLFVTTGFAAVMALDAATGQGLWKQTVGAPMRAAPTVNGGRLFLLTVDNKTLALAASDGRLLWTHAGPPEGTAFLGGAAPAVDAGVVVSAYSTGELVALRVDTGAELWSDQVVALRRTDAAASLADIAAWPVIDQGKVFAVGHSGLMVAIDLRTGRRLWEVEVAGLQPPWVAGNYLFVLTIEAELVAIDGRDGRVLWIRPLQQWDDPEDRTGRLVWSGPLLGGDRLIVAASHGWAYAVSPYTGALLGRQKMPAGVTIPPAVAGGTLYFLTDDADLVAYR</sequence>